<feature type="domain" description="FLZ-type" evidence="6">
    <location>
        <begin position="185"/>
        <end position="228"/>
    </location>
</feature>
<keyword evidence="8" id="KW-1185">Reference proteome</keyword>
<dbReference type="Gene3D" id="3.30.50.10">
    <property type="entry name" value="Erythroid Transcription Factor GATA-1, subunit A"/>
    <property type="match status" value="2"/>
</dbReference>
<dbReference type="Pfam" id="PF04570">
    <property type="entry name" value="zf-FLZ"/>
    <property type="match status" value="2"/>
</dbReference>
<proteinExistence type="inferred from homology"/>
<keyword evidence="3" id="KW-0863">Zinc-finger</keyword>
<evidence type="ECO:0000313" key="8">
    <source>
        <dbReference type="Proteomes" id="UP000325315"/>
    </source>
</evidence>
<dbReference type="PANTHER" id="PTHR46057:SF13">
    <property type="entry name" value="FLZ-TYPE DOMAIN-CONTAINING PROTEIN"/>
    <property type="match status" value="1"/>
</dbReference>
<feature type="zinc finger region" description="FLZ-type" evidence="4">
    <location>
        <begin position="185"/>
        <end position="228"/>
    </location>
</feature>
<comment type="caution">
    <text evidence="7">The sequence shown here is derived from an EMBL/GenBank/DDBJ whole genome shotgun (WGS) entry which is preliminary data.</text>
</comment>
<evidence type="ECO:0000256" key="2">
    <source>
        <dbReference type="ARBA" id="ARBA00022723"/>
    </source>
</evidence>
<protein>
    <submittedName>
        <fullName evidence="7">Protein MARD1-like</fullName>
    </submittedName>
</protein>
<name>A0A5B6VQL3_9ROSI</name>
<gene>
    <name evidence="7" type="ORF">EPI10_016895</name>
</gene>
<comment type="similarity">
    <text evidence="1">Belongs to the FLZ family.</text>
</comment>
<dbReference type="GO" id="GO:0006355">
    <property type="term" value="P:regulation of DNA-templated transcription"/>
    <property type="evidence" value="ECO:0007669"/>
    <property type="project" value="InterPro"/>
</dbReference>
<feature type="zinc finger region" description="FLZ-type" evidence="4">
    <location>
        <begin position="94"/>
        <end position="137"/>
    </location>
</feature>
<dbReference type="InterPro" id="IPR044533">
    <property type="entry name" value="FLZ1/2/3"/>
</dbReference>
<evidence type="ECO:0000256" key="1">
    <source>
        <dbReference type="ARBA" id="ARBA00009374"/>
    </source>
</evidence>
<dbReference type="OrthoDB" id="1916924at2759"/>
<dbReference type="AlphaFoldDB" id="A0A5B6VQL3"/>
<reference evidence="8" key="1">
    <citation type="journal article" date="2019" name="Plant Biotechnol. J.">
        <title>Genome sequencing of the Australian wild diploid species Gossypium australe highlights disease resistance and delayed gland morphogenesis.</title>
        <authorList>
            <person name="Cai Y."/>
            <person name="Cai X."/>
            <person name="Wang Q."/>
            <person name="Wang P."/>
            <person name="Zhang Y."/>
            <person name="Cai C."/>
            <person name="Xu Y."/>
            <person name="Wang K."/>
            <person name="Zhou Z."/>
            <person name="Wang C."/>
            <person name="Geng S."/>
            <person name="Li B."/>
            <person name="Dong Q."/>
            <person name="Hou Y."/>
            <person name="Wang H."/>
            <person name="Ai P."/>
            <person name="Liu Z."/>
            <person name="Yi F."/>
            <person name="Sun M."/>
            <person name="An G."/>
            <person name="Cheng J."/>
            <person name="Zhang Y."/>
            <person name="Shi Q."/>
            <person name="Xie Y."/>
            <person name="Shi X."/>
            <person name="Chang Y."/>
            <person name="Huang F."/>
            <person name="Chen Y."/>
            <person name="Hong S."/>
            <person name="Mi L."/>
            <person name="Sun Q."/>
            <person name="Zhang L."/>
            <person name="Zhou B."/>
            <person name="Peng R."/>
            <person name="Zhang X."/>
            <person name="Liu F."/>
        </authorList>
    </citation>
    <scope>NUCLEOTIDE SEQUENCE [LARGE SCALE GENOMIC DNA]</scope>
    <source>
        <strain evidence="8">cv. PA1801</strain>
    </source>
</reference>
<keyword evidence="3" id="KW-0862">Zinc</keyword>
<dbReference type="GO" id="GO:0008270">
    <property type="term" value="F:zinc ion binding"/>
    <property type="evidence" value="ECO:0007669"/>
    <property type="project" value="UniProtKB-KW"/>
</dbReference>
<feature type="region of interest" description="Disordered" evidence="5">
    <location>
        <begin position="230"/>
        <end position="259"/>
    </location>
</feature>
<dbReference type="EMBL" id="SMMG02000006">
    <property type="protein sequence ID" value="KAA3471255.1"/>
    <property type="molecule type" value="Genomic_DNA"/>
</dbReference>
<dbReference type="InterPro" id="IPR013088">
    <property type="entry name" value="Znf_NHR/GATA"/>
</dbReference>
<sequence>MVLRWRSNRDTTYTGNGMVERWGTLPGFHGQHAWTFRCNKASKMMGQLPTFNCPSSLNSQHSLPPFFSSGHSKQAINMSGYYYYSGCPDHYEAHYLDACSVCGKSLHNSDIFMYRGNTPFCSKECRQEQMEIDEAREKKLKSGRSLRKSDSKSSTPNKTVRTGIAYYGRAASVIAIGCPDQYGAHYLDACSVCGKSLHNSDIFMYRGNTPFCSKECREEQMEMDEAREKKLKFGRSHRQSDSKTSTPNKTVRTGTITVS</sequence>
<evidence type="ECO:0000313" key="7">
    <source>
        <dbReference type="EMBL" id="KAA3471255.1"/>
    </source>
</evidence>
<feature type="region of interest" description="Disordered" evidence="5">
    <location>
        <begin position="136"/>
        <end position="158"/>
    </location>
</feature>
<keyword evidence="2" id="KW-0479">Metal-binding</keyword>
<dbReference type="InterPro" id="IPR007650">
    <property type="entry name" value="Zf-FLZ_dom"/>
</dbReference>
<dbReference type="Proteomes" id="UP000325315">
    <property type="component" value="Unassembled WGS sequence"/>
</dbReference>
<dbReference type="PROSITE" id="PS51795">
    <property type="entry name" value="ZF_FLZ"/>
    <property type="match status" value="2"/>
</dbReference>
<feature type="compositionally biased region" description="Polar residues" evidence="5">
    <location>
        <begin position="242"/>
        <end position="259"/>
    </location>
</feature>
<evidence type="ECO:0000256" key="3">
    <source>
        <dbReference type="ARBA" id="ARBA00022771"/>
    </source>
</evidence>
<evidence type="ECO:0000256" key="5">
    <source>
        <dbReference type="SAM" id="MobiDB-lite"/>
    </source>
</evidence>
<feature type="domain" description="FLZ-type" evidence="6">
    <location>
        <begin position="94"/>
        <end position="137"/>
    </location>
</feature>
<organism evidence="7 8">
    <name type="scientific">Gossypium australe</name>
    <dbReference type="NCBI Taxonomy" id="47621"/>
    <lineage>
        <taxon>Eukaryota</taxon>
        <taxon>Viridiplantae</taxon>
        <taxon>Streptophyta</taxon>
        <taxon>Embryophyta</taxon>
        <taxon>Tracheophyta</taxon>
        <taxon>Spermatophyta</taxon>
        <taxon>Magnoliopsida</taxon>
        <taxon>eudicotyledons</taxon>
        <taxon>Gunneridae</taxon>
        <taxon>Pentapetalae</taxon>
        <taxon>rosids</taxon>
        <taxon>malvids</taxon>
        <taxon>Malvales</taxon>
        <taxon>Malvaceae</taxon>
        <taxon>Malvoideae</taxon>
        <taxon>Gossypium</taxon>
    </lineage>
</organism>
<evidence type="ECO:0000259" key="6">
    <source>
        <dbReference type="PROSITE" id="PS51795"/>
    </source>
</evidence>
<evidence type="ECO:0000256" key="4">
    <source>
        <dbReference type="PROSITE-ProRule" id="PRU01131"/>
    </source>
</evidence>
<dbReference type="PANTHER" id="PTHR46057">
    <property type="entry name" value="FCS-LIKE ZINC FINGER 1-RELATED"/>
    <property type="match status" value="1"/>
</dbReference>
<accession>A0A5B6VQL3</accession>